<dbReference type="GO" id="GO:0042158">
    <property type="term" value="P:lipoprotein biosynthetic process"/>
    <property type="evidence" value="ECO:0007669"/>
    <property type="project" value="InterPro"/>
</dbReference>
<evidence type="ECO:0000313" key="7">
    <source>
        <dbReference type="EMBL" id="MBQ0959877.1"/>
    </source>
</evidence>
<reference evidence="7" key="1">
    <citation type="submission" date="2021-04" db="EMBL/GenBank/DDBJ databases">
        <title>The genome sequence of Ideonella sp. 4Y11.</title>
        <authorList>
            <person name="Liu Y."/>
        </authorList>
    </citation>
    <scope>NUCLEOTIDE SEQUENCE</scope>
    <source>
        <strain evidence="7">4Y11</strain>
    </source>
</reference>
<protein>
    <submittedName>
        <fullName evidence="7">TlpA family protein disulfide reductase</fullName>
    </submittedName>
</protein>
<evidence type="ECO:0000256" key="2">
    <source>
        <dbReference type="ARBA" id="ARBA00022748"/>
    </source>
</evidence>
<accession>A0A941BJV5</accession>
<keyword evidence="5" id="KW-1133">Transmembrane helix</keyword>
<keyword evidence="5" id="KW-0472">Membrane</keyword>
<dbReference type="Pfam" id="PF00578">
    <property type="entry name" value="AhpC-TSA"/>
    <property type="match status" value="1"/>
</dbReference>
<dbReference type="InterPro" id="IPR036249">
    <property type="entry name" value="Thioredoxin-like_sf"/>
</dbReference>
<evidence type="ECO:0000259" key="6">
    <source>
        <dbReference type="PROSITE" id="PS51352"/>
    </source>
</evidence>
<organism evidence="7 8">
    <name type="scientific">Ideonella aquatica</name>
    <dbReference type="NCBI Taxonomy" id="2824119"/>
    <lineage>
        <taxon>Bacteria</taxon>
        <taxon>Pseudomonadati</taxon>
        <taxon>Pseudomonadota</taxon>
        <taxon>Betaproteobacteria</taxon>
        <taxon>Burkholderiales</taxon>
        <taxon>Sphaerotilaceae</taxon>
        <taxon>Ideonella</taxon>
    </lineage>
</organism>
<feature type="transmembrane region" description="Helical" evidence="5">
    <location>
        <begin position="110"/>
        <end position="131"/>
    </location>
</feature>
<dbReference type="EMBL" id="JAGQDE010000010">
    <property type="protein sequence ID" value="MBQ0959877.1"/>
    <property type="molecule type" value="Genomic_DNA"/>
</dbReference>
<dbReference type="PANTHER" id="PTHR42852:SF6">
    <property type="entry name" value="THIOL:DISULFIDE INTERCHANGE PROTEIN DSBE"/>
    <property type="match status" value="1"/>
</dbReference>
<name>A0A941BJV5_9BURK</name>
<dbReference type="InterPro" id="IPR000866">
    <property type="entry name" value="AhpC/TSA"/>
</dbReference>
<dbReference type="InterPro" id="IPR013766">
    <property type="entry name" value="Thioredoxin_domain"/>
</dbReference>
<keyword evidence="8" id="KW-1185">Reference proteome</keyword>
<keyword evidence="2" id="KW-0201">Cytochrome c-type biogenesis</keyword>
<evidence type="ECO:0000256" key="3">
    <source>
        <dbReference type="ARBA" id="ARBA00023157"/>
    </source>
</evidence>
<evidence type="ECO:0000256" key="4">
    <source>
        <dbReference type="ARBA" id="ARBA00023284"/>
    </source>
</evidence>
<comment type="caution">
    <text evidence="7">The sequence shown here is derived from an EMBL/GenBank/DDBJ whole genome shotgun (WGS) entry which is preliminary data.</text>
</comment>
<keyword evidence="3" id="KW-1015">Disulfide bond</keyword>
<feature type="domain" description="Thioredoxin" evidence="6">
    <location>
        <begin position="133"/>
        <end position="271"/>
    </location>
</feature>
<feature type="transmembrane region" description="Helical" evidence="5">
    <location>
        <begin position="16"/>
        <end position="34"/>
    </location>
</feature>
<feature type="transmembrane region" description="Helical" evidence="5">
    <location>
        <begin position="46"/>
        <end position="66"/>
    </location>
</feature>
<evidence type="ECO:0000313" key="8">
    <source>
        <dbReference type="Proteomes" id="UP000678374"/>
    </source>
</evidence>
<dbReference type="InterPro" id="IPR050553">
    <property type="entry name" value="Thioredoxin_ResA/DsbE_sf"/>
</dbReference>
<sequence>MLSVTIGPLALPLQPLAWLLALVAGAWLAGRLVRRTDPQAGQRVGDALWLAALAALLAGRLVHLLLHTSAYAGQPWAMLDVRDGGLHGPVAALTGAGFLVWRLRHQRAWWQPAAGGAALALAIVGAASVLAQRHAVHQPPELVLQDLQGAPVNVRSALHGQPAVLALWATWCGVCQRELPLLQQAQQRWPQVRVVYVNQAEAPALVQAHLATQAAPAAPVWLDTQAQLGTLAGSRALPTLLFYDAAGQLVGTHVGLLNAAALEVRLQSLTR</sequence>
<dbReference type="CDD" id="cd02966">
    <property type="entry name" value="TlpA_like_family"/>
    <property type="match status" value="1"/>
</dbReference>
<dbReference type="GO" id="GO:0016209">
    <property type="term" value="F:antioxidant activity"/>
    <property type="evidence" value="ECO:0007669"/>
    <property type="project" value="InterPro"/>
</dbReference>
<dbReference type="RefSeq" id="WP_210802550.1">
    <property type="nucleotide sequence ID" value="NZ_JAGQDE010000010.1"/>
</dbReference>
<keyword evidence="5" id="KW-0812">Transmembrane</keyword>
<dbReference type="InterPro" id="IPR001640">
    <property type="entry name" value="Lgt"/>
</dbReference>
<dbReference type="GO" id="GO:0017004">
    <property type="term" value="P:cytochrome complex assembly"/>
    <property type="evidence" value="ECO:0007669"/>
    <property type="project" value="UniProtKB-KW"/>
</dbReference>
<dbReference type="SUPFAM" id="SSF52833">
    <property type="entry name" value="Thioredoxin-like"/>
    <property type="match status" value="1"/>
</dbReference>
<proteinExistence type="predicted"/>
<dbReference type="GO" id="GO:0016491">
    <property type="term" value="F:oxidoreductase activity"/>
    <property type="evidence" value="ECO:0007669"/>
    <property type="project" value="InterPro"/>
</dbReference>
<dbReference type="PROSITE" id="PS51352">
    <property type="entry name" value="THIOREDOXIN_2"/>
    <property type="match status" value="1"/>
</dbReference>
<dbReference type="Pfam" id="PF01790">
    <property type="entry name" value="LGT"/>
    <property type="match status" value="1"/>
</dbReference>
<dbReference type="PANTHER" id="PTHR42852">
    <property type="entry name" value="THIOL:DISULFIDE INTERCHANGE PROTEIN DSBE"/>
    <property type="match status" value="1"/>
</dbReference>
<evidence type="ECO:0000256" key="1">
    <source>
        <dbReference type="ARBA" id="ARBA00004196"/>
    </source>
</evidence>
<keyword evidence="4" id="KW-0676">Redox-active center</keyword>
<dbReference type="GO" id="GO:0008961">
    <property type="term" value="F:phosphatidylglycerol-prolipoprotein diacylglyceryl transferase activity"/>
    <property type="evidence" value="ECO:0007669"/>
    <property type="project" value="InterPro"/>
</dbReference>
<comment type="subcellular location">
    <subcellularLocation>
        <location evidence="1">Cell envelope</location>
    </subcellularLocation>
</comment>
<feature type="transmembrane region" description="Helical" evidence="5">
    <location>
        <begin position="86"/>
        <end position="103"/>
    </location>
</feature>
<dbReference type="AlphaFoldDB" id="A0A941BJV5"/>
<dbReference type="GO" id="GO:0030313">
    <property type="term" value="C:cell envelope"/>
    <property type="evidence" value="ECO:0007669"/>
    <property type="project" value="UniProtKB-SubCell"/>
</dbReference>
<gene>
    <name evidence="7" type="ORF">KAK06_13070</name>
</gene>
<dbReference type="GO" id="GO:0005886">
    <property type="term" value="C:plasma membrane"/>
    <property type="evidence" value="ECO:0007669"/>
    <property type="project" value="InterPro"/>
</dbReference>
<dbReference type="Proteomes" id="UP000678374">
    <property type="component" value="Unassembled WGS sequence"/>
</dbReference>
<evidence type="ECO:0000256" key="5">
    <source>
        <dbReference type="SAM" id="Phobius"/>
    </source>
</evidence>
<dbReference type="Gene3D" id="3.40.30.10">
    <property type="entry name" value="Glutaredoxin"/>
    <property type="match status" value="1"/>
</dbReference>